<evidence type="ECO:0000313" key="3">
    <source>
        <dbReference type="Proteomes" id="UP001609376"/>
    </source>
</evidence>
<proteinExistence type="predicted"/>
<dbReference type="InterPro" id="IPR000120">
    <property type="entry name" value="Amidase"/>
</dbReference>
<name>A0ABW7LIQ3_9RHOB</name>
<dbReference type="InterPro" id="IPR036928">
    <property type="entry name" value="AS_sf"/>
</dbReference>
<dbReference type="RefSeq" id="WP_395133020.1">
    <property type="nucleotide sequence ID" value="NZ_JBIMPR010000005.1"/>
</dbReference>
<evidence type="ECO:0000313" key="2">
    <source>
        <dbReference type="EMBL" id="MFH5774090.1"/>
    </source>
</evidence>
<dbReference type="Pfam" id="PF01425">
    <property type="entry name" value="Amidase"/>
    <property type="match status" value="1"/>
</dbReference>
<dbReference type="Proteomes" id="UP001609376">
    <property type="component" value="Unassembled WGS sequence"/>
</dbReference>
<dbReference type="Gene3D" id="3.90.1300.10">
    <property type="entry name" value="Amidase signature (AS) domain"/>
    <property type="match status" value="1"/>
</dbReference>
<keyword evidence="3" id="KW-1185">Reference proteome</keyword>
<gene>
    <name evidence="2" type="ORF">ACHFJ0_07540</name>
</gene>
<dbReference type="EMBL" id="JBIMPR010000005">
    <property type="protein sequence ID" value="MFH5774090.1"/>
    <property type="molecule type" value="Genomic_DNA"/>
</dbReference>
<dbReference type="InterPro" id="IPR023631">
    <property type="entry name" value="Amidase_dom"/>
</dbReference>
<dbReference type="NCBIfam" id="NF005686">
    <property type="entry name" value="PRK07486.1"/>
    <property type="match status" value="1"/>
</dbReference>
<reference evidence="2 3" key="1">
    <citation type="submission" date="2024-10" db="EMBL/GenBank/DDBJ databases">
        <title>Paracoccus drimophilus sp. nov., a novel bacterium from corn roots in Hunan.</title>
        <authorList>
            <person name="Li X."/>
        </authorList>
    </citation>
    <scope>NUCLEOTIDE SEQUENCE [LARGE SCALE GENOMIC DNA]</scope>
    <source>
        <strain evidence="2 3">NGMCC 1.201697</strain>
    </source>
</reference>
<feature type="domain" description="Amidase" evidence="1">
    <location>
        <begin position="34"/>
        <end position="463"/>
    </location>
</feature>
<organism evidence="2 3">
    <name type="scientific">Paracoccus broussonetiae subsp. drimophilus</name>
    <dbReference type="NCBI Taxonomy" id="3373869"/>
    <lineage>
        <taxon>Bacteria</taxon>
        <taxon>Pseudomonadati</taxon>
        <taxon>Pseudomonadota</taxon>
        <taxon>Alphaproteobacteria</taxon>
        <taxon>Rhodobacterales</taxon>
        <taxon>Paracoccaceae</taxon>
        <taxon>Paracoccus</taxon>
        <taxon>Paracoccus broussonetiae</taxon>
    </lineage>
</organism>
<sequence length="484" mass="51885">MTAPVIPPSDSLTTLTALELSRGIHAREFSCTEVMGAHLDRIERLNPRFNALISMRPRDDLMAEARLADDELAAGRSRGWMHGLPQAPKDLSDTAGIATVMGSPAMKGRVPTADSIQVERIRAAGAILIGKTNTPEFGLGSHTYNPVFGTTLGAWDTARSAGGSSGGAAVALATGMLPVADGSDMMGSLRNPAGWNNVYGFRPSFGRVPGAGPDLYLNQLACDGPMGRNVADLAMLLATQAGHDPRDPLSLAGDGQEFAQPLDAEVKGRRIGWLGDLDGYLATEPHLIETCETALAQFETLGCTVEPVGIGFAMERLWTSWVTLRNWLVAGKLGALYDNPATRDLLKPEAIWEIEQGRSLTATQVHAASVERSAWFRHLRGLYRDYDALVLPTAQLFAFDSDLHWPTEIAGRAMDTYHRWMEVVIPASMAGLPALAVPAGFGASGLPIGLQIMGPHLGDRAILELGHAYDMVQPHTSRINPLLS</sequence>
<dbReference type="PANTHER" id="PTHR11895:SF76">
    <property type="entry name" value="INDOLEACETAMIDE HYDROLASE"/>
    <property type="match status" value="1"/>
</dbReference>
<dbReference type="SUPFAM" id="SSF75304">
    <property type="entry name" value="Amidase signature (AS) enzymes"/>
    <property type="match status" value="1"/>
</dbReference>
<evidence type="ECO:0000259" key="1">
    <source>
        <dbReference type="Pfam" id="PF01425"/>
    </source>
</evidence>
<accession>A0ABW7LIQ3</accession>
<protein>
    <submittedName>
        <fullName evidence="2">Amidase</fullName>
    </submittedName>
</protein>
<comment type="caution">
    <text evidence="2">The sequence shown here is derived from an EMBL/GenBank/DDBJ whole genome shotgun (WGS) entry which is preliminary data.</text>
</comment>
<dbReference type="PANTHER" id="PTHR11895">
    <property type="entry name" value="TRANSAMIDASE"/>
    <property type="match status" value="1"/>
</dbReference>